<dbReference type="Pfam" id="PF13247">
    <property type="entry name" value="Fer4_11"/>
    <property type="match status" value="1"/>
</dbReference>
<protein>
    <recommendedName>
        <fullName evidence="5">4Fe-4S ferredoxin-type domain-containing protein</fullName>
    </recommendedName>
</protein>
<gene>
    <name evidence="6" type="ORF">WH50_22820</name>
</gene>
<dbReference type="SUPFAM" id="SSF54862">
    <property type="entry name" value="4Fe-4S ferredoxins"/>
    <property type="match status" value="1"/>
</dbReference>
<evidence type="ECO:0000259" key="5">
    <source>
        <dbReference type="Pfam" id="PF13247"/>
    </source>
</evidence>
<comment type="caution">
    <text evidence="6">The sequence shown here is derived from an EMBL/GenBank/DDBJ whole genome shotgun (WGS) entry which is preliminary data.</text>
</comment>
<evidence type="ECO:0000313" key="7">
    <source>
        <dbReference type="Proteomes" id="UP000248090"/>
    </source>
</evidence>
<keyword evidence="7" id="KW-1185">Reference proteome</keyword>
<sequence>MKKWNLIIDVDRCHNCGNCVLTNQDEHVGNTFHGYTAPQPRHDGAWIRIRSRAEGQPPMVATAHLPTLCNHCDNAPCVAAGRGAVVKRQDGIVIFDPQLAKGRKDLVDACPYGAVHWNAELELPQIWIFDAHLLDQGWHQPRCVQACPTGAMQAVQLTDAEMQEQVKQDQLQVLQPELRTQPRVYYRHLTSYTHCFIGGSLFTGEQCHSECVAGARVRLSRDGHTLGETHSDDFGDFRFSGLARNSGRYRLDIEHAATCPVSLDVELREASVYMGALRLTTVSPGAISVSPVTPEESHHV</sequence>
<dbReference type="Gene3D" id="2.60.40.10">
    <property type="entry name" value="Immunoglobulins"/>
    <property type="match status" value="1"/>
</dbReference>
<name>A0ABX5LSC6_9GAMM</name>
<keyword evidence="1" id="KW-0004">4Fe-4S</keyword>
<organism evidence="6 7">
    <name type="scientific">Pokkaliibacter plantistimulans</name>
    <dbReference type="NCBI Taxonomy" id="1635171"/>
    <lineage>
        <taxon>Bacteria</taxon>
        <taxon>Pseudomonadati</taxon>
        <taxon>Pseudomonadota</taxon>
        <taxon>Gammaproteobacteria</taxon>
        <taxon>Oceanospirillales</taxon>
        <taxon>Balneatrichaceae</taxon>
        <taxon>Pokkaliibacter</taxon>
    </lineage>
</organism>
<keyword evidence="3" id="KW-0408">Iron</keyword>
<dbReference type="Gene3D" id="3.30.70.20">
    <property type="match status" value="2"/>
</dbReference>
<dbReference type="InterPro" id="IPR050954">
    <property type="entry name" value="ET_IronSulfur_Cluster-Binding"/>
</dbReference>
<dbReference type="InterPro" id="IPR017896">
    <property type="entry name" value="4Fe4S_Fe-S-bd"/>
</dbReference>
<dbReference type="EMBL" id="LAPT01000128">
    <property type="protein sequence ID" value="PXF29069.1"/>
    <property type="molecule type" value="Genomic_DNA"/>
</dbReference>
<dbReference type="InterPro" id="IPR013783">
    <property type="entry name" value="Ig-like_fold"/>
</dbReference>
<keyword evidence="4" id="KW-0411">Iron-sulfur</keyword>
<accession>A0ABX5LSC6</accession>
<dbReference type="RefSeq" id="WP_110189545.1">
    <property type="nucleotide sequence ID" value="NZ_CP177354.1"/>
</dbReference>
<evidence type="ECO:0000256" key="2">
    <source>
        <dbReference type="ARBA" id="ARBA00022723"/>
    </source>
</evidence>
<dbReference type="PANTHER" id="PTHR43177:SF3">
    <property type="entry name" value="PROTEIN NRFC HOMOLOG"/>
    <property type="match status" value="1"/>
</dbReference>
<dbReference type="PANTHER" id="PTHR43177">
    <property type="entry name" value="PROTEIN NRFC"/>
    <property type="match status" value="1"/>
</dbReference>
<reference evidence="6 7" key="1">
    <citation type="submission" date="2015-03" db="EMBL/GenBank/DDBJ databases">
        <authorList>
            <person name="Krishnan R."/>
            <person name="Midha S."/>
            <person name="Patil P.B."/>
            <person name="Rameshkumar N."/>
        </authorList>
    </citation>
    <scope>NUCLEOTIDE SEQUENCE [LARGE SCALE GENOMIC DNA]</scope>
    <source>
        <strain evidence="6 7">L1E11</strain>
    </source>
</reference>
<dbReference type="SUPFAM" id="SSF49478">
    <property type="entry name" value="Cna protein B-type domain"/>
    <property type="match status" value="1"/>
</dbReference>
<evidence type="ECO:0000256" key="1">
    <source>
        <dbReference type="ARBA" id="ARBA00022485"/>
    </source>
</evidence>
<proteinExistence type="predicted"/>
<evidence type="ECO:0000256" key="3">
    <source>
        <dbReference type="ARBA" id="ARBA00023004"/>
    </source>
</evidence>
<feature type="domain" description="4Fe-4S ferredoxin-type" evidence="5">
    <location>
        <begin position="63"/>
        <end position="154"/>
    </location>
</feature>
<evidence type="ECO:0000256" key="4">
    <source>
        <dbReference type="ARBA" id="ARBA00023014"/>
    </source>
</evidence>
<evidence type="ECO:0000313" key="6">
    <source>
        <dbReference type="EMBL" id="PXF29069.1"/>
    </source>
</evidence>
<dbReference type="Proteomes" id="UP000248090">
    <property type="component" value="Unassembled WGS sequence"/>
</dbReference>
<keyword evidence="2" id="KW-0479">Metal-binding</keyword>